<evidence type="ECO:0000256" key="7">
    <source>
        <dbReference type="ARBA" id="ARBA00022840"/>
    </source>
</evidence>
<dbReference type="EMBL" id="CM004397">
    <property type="protein sequence ID" value="OAY38174.1"/>
    <property type="molecule type" value="Genomic_DNA"/>
</dbReference>
<dbReference type="STRING" id="3983.A0A2C9V1W1"/>
<dbReference type="SUPFAM" id="SSF56112">
    <property type="entry name" value="Protein kinase-like (PK-like)"/>
    <property type="match status" value="1"/>
</dbReference>
<keyword evidence="4" id="KW-0808">Transferase</keyword>
<reference evidence="12" key="1">
    <citation type="submission" date="2016-02" db="EMBL/GenBank/DDBJ databases">
        <title>WGS assembly of Manihot esculenta.</title>
        <authorList>
            <person name="Bredeson J.V."/>
            <person name="Prochnik S.E."/>
            <person name="Lyons J.B."/>
            <person name="Schmutz J."/>
            <person name="Grimwood J."/>
            <person name="Vrebalov J."/>
            <person name="Bart R.S."/>
            <person name="Amuge T."/>
            <person name="Ferguson M.E."/>
            <person name="Green R."/>
            <person name="Putnam N."/>
            <person name="Stites J."/>
            <person name="Rounsley S."/>
            <person name="Rokhsar D.S."/>
        </authorList>
    </citation>
    <scope>NUCLEOTIDE SEQUENCE [LARGE SCALE GENOMIC DNA]</scope>
    <source>
        <tissue evidence="12">Leaf</tissue>
    </source>
</reference>
<evidence type="ECO:0000256" key="5">
    <source>
        <dbReference type="ARBA" id="ARBA00022741"/>
    </source>
</evidence>
<dbReference type="PROSITE" id="PS50011">
    <property type="entry name" value="PROTEIN_KINASE_DOM"/>
    <property type="match status" value="1"/>
</dbReference>
<dbReference type="InterPro" id="IPR011009">
    <property type="entry name" value="Kinase-like_dom_sf"/>
</dbReference>
<dbReference type="InterPro" id="IPR008271">
    <property type="entry name" value="Ser/Thr_kinase_AS"/>
</dbReference>
<dbReference type="GO" id="GO:0005524">
    <property type="term" value="F:ATP binding"/>
    <property type="evidence" value="ECO:0007669"/>
    <property type="project" value="UniProtKB-KW"/>
</dbReference>
<keyword evidence="3" id="KW-0723">Serine/threonine-protein kinase</keyword>
<accession>A0A2C9V1W1</accession>
<dbReference type="SMART" id="SM00220">
    <property type="entry name" value="S_TKc"/>
    <property type="match status" value="1"/>
</dbReference>
<dbReference type="EC" id="2.7.11.1" evidence="2"/>
<evidence type="ECO:0000256" key="4">
    <source>
        <dbReference type="ARBA" id="ARBA00022679"/>
    </source>
</evidence>
<proteinExistence type="inferred from homology"/>
<dbReference type="Pfam" id="PF00069">
    <property type="entry name" value="Pkinase"/>
    <property type="match status" value="1"/>
</dbReference>
<sequence length="613" mass="67588">MDVLPRTSEIVEPTEGLDFDLKIDKKAGKCYVPKLGRRYSIEDEINSLFEAIDIRTSGKGVGLPHESSKASLWKKAMKRPIRVGSSQLSGIGISEPVSLKQALRGLCISQASEMAAMKRLSRPAVTSGASEAGTIKRLDSTVIVEANGSGHPLSECNLVEKSLVPERITSDFSKKTCESSQKEKAELSHQNTYCSPYRVVPLHTGCSSEVAKNEVERFKSTDFSSTSHATKKLAEVDEKTAASIQVLGKAPVSEGKKTIFHTSSLSPNCRFGSTANIPARTPPQLMKLIFRKNIFVKRKLKPDLSPVSGISSHCGGRDNNDHDPSTSNSDVCLKASPASSAMNCSTECNAKSSIGDYSSSTSVSDDSKYKYLGLKLKERFCRCLIIFSPTLYAHFVSNRFSCLVMEYCPAGDLHVLRQKQPNRSFSEQATRFLSLLRCYFSAGFTSEVLLALEYLHMLGVVYRDLKPENILVREDGHIMLSDFDLSLRCALKSDLAAQVSPLPQLVEPTNARTYEYIAPEIIKGEGHGSAVDWWTFGIFLLELLHGRTPFKGSGNEENIVQCVGFHARDLIRGLLIKEPENRLGSAKGAAEIKQQPFFEGLNLRCLRCFRHIV</sequence>
<organism evidence="12">
    <name type="scientific">Manihot esculenta</name>
    <name type="common">Cassava</name>
    <name type="synonym">Jatropha manihot</name>
    <dbReference type="NCBI Taxonomy" id="3983"/>
    <lineage>
        <taxon>Eukaryota</taxon>
        <taxon>Viridiplantae</taxon>
        <taxon>Streptophyta</taxon>
        <taxon>Embryophyta</taxon>
        <taxon>Tracheophyta</taxon>
        <taxon>Spermatophyta</taxon>
        <taxon>Magnoliopsida</taxon>
        <taxon>eudicotyledons</taxon>
        <taxon>Gunneridae</taxon>
        <taxon>Pentapetalae</taxon>
        <taxon>rosids</taxon>
        <taxon>fabids</taxon>
        <taxon>Malpighiales</taxon>
        <taxon>Euphorbiaceae</taxon>
        <taxon>Crotonoideae</taxon>
        <taxon>Manihoteae</taxon>
        <taxon>Manihot</taxon>
    </lineage>
</organism>
<dbReference type="PROSITE" id="PS00108">
    <property type="entry name" value="PROTEIN_KINASE_ST"/>
    <property type="match status" value="1"/>
</dbReference>
<evidence type="ECO:0000256" key="2">
    <source>
        <dbReference type="ARBA" id="ARBA00012513"/>
    </source>
</evidence>
<dbReference type="GO" id="GO:0005634">
    <property type="term" value="C:nucleus"/>
    <property type="evidence" value="ECO:0000318"/>
    <property type="project" value="GO_Central"/>
</dbReference>
<evidence type="ECO:0000259" key="11">
    <source>
        <dbReference type="PROSITE" id="PS50011"/>
    </source>
</evidence>
<dbReference type="Gene3D" id="1.10.510.10">
    <property type="entry name" value="Transferase(Phosphotransferase) domain 1"/>
    <property type="match status" value="1"/>
</dbReference>
<dbReference type="AlphaFoldDB" id="A0A2C9V1W1"/>
<protein>
    <recommendedName>
        <fullName evidence="2">non-specific serine/threonine protein kinase</fullName>
        <ecNumber evidence="2">2.7.11.1</ecNumber>
    </recommendedName>
</protein>
<evidence type="ECO:0000256" key="3">
    <source>
        <dbReference type="ARBA" id="ARBA00022527"/>
    </source>
</evidence>
<feature type="region of interest" description="Disordered" evidence="10">
    <location>
        <begin position="305"/>
        <end position="329"/>
    </location>
</feature>
<dbReference type="InterPro" id="IPR000719">
    <property type="entry name" value="Prot_kinase_dom"/>
</dbReference>
<feature type="compositionally biased region" description="Basic and acidic residues" evidence="10">
    <location>
        <begin position="315"/>
        <end position="324"/>
    </location>
</feature>
<dbReference type="FunFam" id="1.10.510.10:FF:000294">
    <property type="entry name" value="Serine/threonine-protein kinase OXI1"/>
    <property type="match status" value="1"/>
</dbReference>
<dbReference type="PANTHER" id="PTHR45637">
    <property type="entry name" value="FLIPPASE KINASE 1-RELATED"/>
    <property type="match status" value="1"/>
</dbReference>
<keyword evidence="7" id="KW-0067">ATP-binding</keyword>
<evidence type="ECO:0000256" key="1">
    <source>
        <dbReference type="ARBA" id="ARBA00009903"/>
    </source>
</evidence>
<evidence type="ECO:0000256" key="10">
    <source>
        <dbReference type="SAM" id="MobiDB-lite"/>
    </source>
</evidence>
<comment type="catalytic activity">
    <reaction evidence="8">
        <text>L-threonyl-[protein] + ATP = O-phospho-L-threonyl-[protein] + ADP + H(+)</text>
        <dbReference type="Rhea" id="RHEA:46608"/>
        <dbReference type="Rhea" id="RHEA-COMP:11060"/>
        <dbReference type="Rhea" id="RHEA-COMP:11605"/>
        <dbReference type="ChEBI" id="CHEBI:15378"/>
        <dbReference type="ChEBI" id="CHEBI:30013"/>
        <dbReference type="ChEBI" id="CHEBI:30616"/>
        <dbReference type="ChEBI" id="CHEBI:61977"/>
        <dbReference type="ChEBI" id="CHEBI:456216"/>
        <dbReference type="EC" id="2.7.11.1"/>
    </reaction>
</comment>
<evidence type="ECO:0000256" key="9">
    <source>
        <dbReference type="ARBA" id="ARBA00048679"/>
    </source>
</evidence>
<evidence type="ECO:0000313" key="12">
    <source>
        <dbReference type="EMBL" id="OAY38174.1"/>
    </source>
</evidence>
<gene>
    <name evidence="12" type="ORF">MANES_11G159400</name>
</gene>
<dbReference type="Gene3D" id="3.30.200.20">
    <property type="entry name" value="Phosphorylase Kinase, domain 1"/>
    <property type="match status" value="1"/>
</dbReference>
<dbReference type="GO" id="GO:0004674">
    <property type="term" value="F:protein serine/threonine kinase activity"/>
    <property type="evidence" value="ECO:0000318"/>
    <property type="project" value="GO_Central"/>
</dbReference>
<keyword evidence="5" id="KW-0547">Nucleotide-binding</keyword>
<feature type="domain" description="Protein kinase" evidence="11">
    <location>
        <begin position="304"/>
        <end position="598"/>
    </location>
</feature>
<evidence type="ECO:0000256" key="8">
    <source>
        <dbReference type="ARBA" id="ARBA00047899"/>
    </source>
</evidence>
<comment type="catalytic activity">
    <reaction evidence="9">
        <text>L-seryl-[protein] + ATP = O-phospho-L-seryl-[protein] + ADP + H(+)</text>
        <dbReference type="Rhea" id="RHEA:17989"/>
        <dbReference type="Rhea" id="RHEA-COMP:9863"/>
        <dbReference type="Rhea" id="RHEA-COMP:11604"/>
        <dbReference type="ChEBI" id="CHEBI:15378"/>
        <dbReference type="ChEBI" id="CHEBI:29999"/>
        <dbReference type="ChEBI" id="CHEBI:30616"/>
        <dbReference type="ChEBI" id="CHEBI:83421"/>
        <dbReference type="ChEBI" id="CHEBI:456216"/>
        <dbReference type="EC" id="2.7.11.1"/>
    </reaction>
</comment>
<comment type="similarity">
    <text evidence="1">Belongs to the protein kinase superfamily. AGC Ser/Thr protein kinase family.</text>
</comment>
<dbReference type="GO" id="GO:0005886">
    <property type="term" value="C:plasma membrane"/>
    <property type="evidence" value="ECO:0000318"/>
    <property type="project" value="GO_Central"/>
</dbReference>
<dbReference type="GO" id="GO:0005737">
    <property type="term" value="C:cytoplasm"/>
    <property type="evidence" value="ECO:0000318"/>
    <property type="project" value="GO_Central"/>
</dbReference>
<keyword evidence="6" id="KW-0418">Kinase</keyword>
<name>A0A2C9V1W1_MANES</name>
<evidence type="ECO:0000256" key="6">
    <source>
        <dbReference type="ARBA" id="ARBA00022777"/>
    </source>
</evidence>